<protein>
    <recommendedName>
        <fullName evidence="4 13">Hemopexin</fullName>
    </recommendedName>
</protein>
<feature type="binding site" description="axial binding residue" evidence="15">
    <location>
        <position position="254"/>
    </location>
    <ligand>
        <name>heme</name>
        <dbReference type="ChEBI" id="CHEBI:30413"/>
        <label>2</label>
    </ligand>
    <ligandPart>
        <name>Fe</name>
        <dbReference type="ChEBI" id="CHEBI:18248"/>
    </ligandPart>
</feature>
<dbReference type="PANTHER" id="PTHR22917:SF9">
    <property type="entry name" value="HEMOPEXIN"/>
    <property type="match status" value="1"/>
</dbReference>
<evidence type="ECO:0000256" key="2">
    <source>
        <dbReference type="ARBA" id="ARBA00004613"/>
    </source>
</evidence>
<feature type="region of interest" description="Disordered" evidence="18">
    <location>
        <begin position="24"/>
        <end position="55"/>
    </location>
</feature>
<evidence type="ECO:0000256" key="12">
    <source>
        <dbReference type="ARBA" id="ARBA00023180"/>
    </source>
</evidence>
<dbReference type="GO" id="GO:0015232">
    <property type="term" value="F:heme transmembrane transporter activity"/>
    <property type="evidence" value="ECO:0007669"/>
    <property type="project" value="InterPro"/>
</dbReference>
<dbReference type="CDD" id="cd00094">
    <property type="entry name" value="HX"/>
    <property type="match status" value="1"/>
</dbReference>
<keyword evidence="21" id="KW-1185">Reference proteome</keyword>
<keyword evidence="14" id="KW-1015">Disulfide bond</keyword>
<evidence type="ECO:0000313" key="20">
    <source>
        <dbReference type="EMBL" id="KAG7467306.1"/>
    </source>
</evidence>
<keyword evidence="8 13" id="KW-0479">Metal-binding</keyword>
<evidence type="ECO:0000256" key="13">
    <source>
        <dbReference type="PIRNR" id="PIRNR002551"/>
    </source>
</evidence>
<feature type="binding site" description="axial binding residue" evidence="15">
    <location>
        <position position="299"/>
    </location>
    <ligand>
        <name>heme</name>
        <dbReference type="ChEBI" id="CHEBI:30413"/>
        <label>2</label>
    </ligand>
    <ligandPart>
        <name>Fe</name>
        <dbReference type="ChEBI" id="CHEBI:18248"/>
    </ligandPart>
</feature>
<dbReference type="SMART" id="SM00120">
    <property type="entry name" value="HX"/>
    <property type="match status" value="6"/>
</dbReference>
<dbReference type="Gene3D" id="2.110.10.10">
    <property type="entry name" value="Hemopexin-like domain"/>
    <property type="match status" value="2"/>
</dbReference>
<dbReference type="OrthoDB" id="8953614at2759"/>
<feature type="repeat" description="Hemopexin" evidence="17">
    <location>
        <begin position="311"/>
        <end position="358"/>
    </location>
</feature>
<comment type="caution">
    <text evidence="20">The sequence shown here is derived from an EMBL/GenBank/DDBJ whole genome shotgun (WGS) entry which is preliminary data.</text>
</comment>
<comment type="subcellular location">
    <subcellularLocation>
        <location evidence="2">Secreted</location>
    </subcellularLocation>
</comment>
<evidence type="ECO:0000256" key="14">
    <source>
        <dbReference type="PIRSR" id="PIRSR002551-1"/>
    </source>
</evidence>
<gene>
    <name evidence="20" type="ORF">MATL_G00151940</name>
</gene>
<feature type="repeat" description="Hemopexin" evidence="17">
    <location>
        <begin position="60"/>
        <end position="100"/>
    </location>
</feature>
<evidence type="ECO:0000256" key="7">
    <source>
        <dbReference type="ARBA" id="ARBA00022617"/>
    </source>
</evidence>
<dbReference type="GO" id="GO:0005615">
    <property type="term" value="C:extracellular space"/>
    <property type="evidence" value="ECO:0007669"/>
    <property type="project" value="TreeGrafter"/>
</dbReference>
<dbReference type="GO" id="GO:0046872">
    <property type="term" value="F:metal ion binding"/>
    <property type="evidence" value="ECO:0007669"/>
    <property type="project" value="UniProtKB-UniRule"/>
</dbReference>
<accession>A0A9D3PWS1</accession>
<evidence type="ECO:0000256" key="17">
    <source>
        <dbReference type="PROSITE-ProRule" id="PRU01011"/>
    </source>
</evidence>
<dbReference type="InterPro" id="IPR036375">
    <property type="entry name" value="Hemopexin-like_dom_sf"/>
</dbReference>
<dbReference type="AlphaFoldDB" id="A0A9D3PWS1"/>
<feature type="disulfide bond" evidence="14">
    <location>
        <begin position="206"/>
        <end position="218"/>
    </location>
</feature>
<sequence length="452" mass="51866">MRPLFQILCLCVVLALGRPAPSHHKDMMGDHHGSHHEGHLEGMPHPPHHDHEPHLDRCQGIEFDAITPDEKGITFFFKGDRLWKGFHGPSELLNSSFQEIGSHHHPAHVDAAFRMHQEDHKDHDHIFLFQDDKVFSYYNHNLESGFPKDIEEVFPGIPTHLDAAVECPKDECVTDSVIFFKENKVYHFDIKTKAVKQRNWAHLPNCTAAYRWLERHYCFHGHQFTKFHPVTGSVVGKYPKDTRNYFMRCPKFDHGGNDTERERCSHVHLDAITTDDLGKAYAFRGSFYLRLDTHRDGWHAFAIADVWKEVKSDLDAVFSYDDKLYMIKGDQVYIYKSGAHYTLIQGYPKNLKEELGIEGHVDAAFVCGEYPTVHVIQGQKMRDVNLSATPRNVVNEFHLPFPKVDAAMCGSDGVKVLVGSEYYQYGTPMLLVSSRIRPQPNKISLELLGCDH</sequence>
<keyword evidence="9 19" id="KW-0732">Signal</keyword>
<dbReference type="InterPro" id="IPR000585">
    <property type="entry name" value="Hemopexin-like_dom"/>
</dbReference>
<evidence type="ECO:0000256" key="15">
    <source>
        <dbReference type="PIRSR" id="PIRSR002551-2"/>
    </source>
</evidence>
<dbReference type="Proteomes" id="UP001046870">
    <property type="component" value="Chromosome 12"/>
</dbReference>
<feature type="chain" id="PRO_5038723706" description="Hemopexin" evidence="19">
    <location>
        <begin position="20"/>
        <end position="452"/>
    </location>
</feature>
<dbReference type="SUPFAM" id="SSF50923">
    <property type="entry name" value="Hemopexin-like domain"/>
    <property type="match status" value="2"/>
</dbReference>
<comment type="function">
    <text evidence="1 13">Binds heme and transports it to the liver for breakdown and iron recovery, after which the free hemopexin returns to the circulation.</text>
</comment>
<keyword evidence="7 13" id="KW-0349">Heme</keyword>
<feature type="repeat" description="Hemopexin" evidence="17">
    <location>
        <begin position="106"/>
        <end position="157"/>
    </location>
</feature>
<evidence type="ECO:0000256" key="11">
    <source>
        <dbReference type="ARBA" id="ARBA00023004"/>
    </source>
</evidence>
<keyword evidence="6 13" id="KW-0964">Secreted</keyword>
<feature type="repeat" description="Hemopexin" evidence="17">
    <location>
        <begin position="158"/>
        <end position="202"/>
    </location>
</feature>
<evidence type="ECO:0000256" key="6">
    <source>
        <dbReference type="ARBA" id="ARBA00022525"/>
    </source>
</evidence>
<dbReference type="GO" id="GO:0006879">
    <property type="term" value="P:intracellular iron ion homeostasis"/>
    <property type="evidence" value="ECO:0007669"/>
    <property type="project" value="InterPro"/>
</dbReference>
<dbReference type="EMBL" id="JAFDVH010000012">
    <property type="protein sequence ID" value="KAG7467306.1"/>
    <property type="molecule type" value="Genomic_DNA"/>
</dbReference>
<feature type="signal peptide" evidence="19">
    <location>
        <begin position="1"/>
        <end position="19"/>
    </location>
</feature>
<evidence type="ECO:0000256" key="4">
    <source>
        <dbReference type="ARBA" id="ARBA00013632"/>
    </source>
</evidence>
<evidence type="ECO:0000256" key="9">
    <source>
        <dbReference type="ARBA" id="ARBA00022729"/>
    </source>
</evidence>
<feature type="glycosylation site" description="N-linked (GlcNAc...) asparagine" evidence="16">
    <location>
        <position position="205"/>
    </location>
</feature>
<dbReference type="InterPro" id="IPR051298">
    <property type="entry name" value="Heme_transport/Cell_adhesion"/>
</dbReference>
<evidence type="ECO:0000256" key="3">
    <source>
        <dbReference type="ARBA" id="ARBA00011072"/>
    </source>
</evidence>
<keyword evidence="12" id="KW-0325">Glycoprotein</keyword>
<evidence type="ECO:0000256" key="8">
    <source>
        <dbReference type="ARBA" id="ARBA00022723"/>
    </source>
</evidence>
<feature type="disulfide bond" evidence="14">
    <location>
        <begin position="367"/>
        <end position="409"/>
    </location>
</feature>
<feature type="repeat" description="Hemopexin" evidence="17">
    <location>
        <begin position="203"/>
        <end position="249"/>
    </location>
</feature>
<dbReference type="FunFam" id="2.110.10.10:FF:000009">
    <property type="entry name" value="Hemopexin"/>
    <property type="match status" value="1"/>
</dbReference>
<proteinExistence type="inferred from homology"/>
<keyword evidence="10" id="KW-0677">Repeat</keyword>
<comment type="similarity">
    <text evidence="3 13">Belongs to the hemopexin family.</text>
</comment>
<feature type="repeat" description="Hemopexin" evidence="17">
    <location>
        <begin position="266"/>
        <end position="310"/>
    </location>
</feature>
<evidence type="ECO:0000256" key="16">
    <source>
        <dbReference type="PIRSR" id="PIRSR002551-3"/>
    </source>
</evidence>
<feature type="disulfide bond" evidence="14">
    <location>
        <begin position="167"/>
        <end position="172"/>
    </location>
</feature>
<dbReference type="Pfam" id="PF00045">
    <property type="entry name" value="Hemopexin"/>
    <property type="match status" value="2"/>
</dbReference>
<dbReference type="InterPro" id="IPR018487">
    <property type="entry name" value="Hemopexin-like_repeat"/>
</dbReference>
<name>A0A9D3PWS1_MEGAT</name>
<keyword evidence="11 13" id="KW-0408">Iron</keyword>
<evidence type="ECO:0000256" key="10">
    <source>
        <dbReference type="ARBA" id="ARBA00022737"/>
    </source>
</evidence>
<dbReference type="PROSITE" id="PS51642">
    <property type="entry name" value="HEMOPEXIN_2"/>
    <property type="match status" value="6"/>
</dbReference>
<evidence type="ECO:0000256" key="5">
    <source>
        <dbReference type="ARBA" id="ARBA00022448"/>
    </source>
</evidence>
<evidence type="ECO:0000256" key="18">
    <source>
        <dbReference type="SAM" id="MobiDB-lite"/>
    </source>
</evidence>
<evidence type="ECO:0000256" key="1">
    <source>
        <dbReference type="ARBA" id="ARBA00002031"/>
    </source>
</evidence>
<dbReference type="PANTHER" id="PTHR22917">
    <property type="entry name" value="HEMOPEXIN DOMAIN-CONTAINING PROTEIN"/>
    <property type="match status" value="1"/>
</dbReference>
<reference evidence="20" key="1">
    <citation type="submission" date="2021-01" db="EMBL/GenBank/DDBJ databases">
        <authorList>
            <person name="Zahm M."/>
            <person name="Roques C."/>
            <person name="Cabau C."/>
            <person name="Klopp C."/>
            <person name="Donnadieu C."/>
            <person name="Jouanno E."/>
            <person name="Lampietro C."/>
            <person name="Louis A."/>
            <person name="Herpin A."/>
            <person name="Echchiki A."/>
            <person name="Berthelot C."/>
            <person name="Parey E."/>
            <person name="Roest-Crollius H."/>
            <person name="Braasch I."/>
            <person name="Postlethwait J."/>
            <person name="Bobe J."/>
            <person name="Montfort J."/>
            <person name="Bouchez O."/>
            <person name="Begum T."/>
            <person name="Mejri S."/>
            <person name="Adams A."/>
            <person name="Chen W.-J."/>
            <person name="Guiguen Y."/>
        </authorList>
    </citation>
    <scope>NUCLEOTIDE SEQUENCE</scope>
    <source>
        <strain evidence="20">YG-15Mar2019-1</strain>
        <tissue evidence="20">Brain</tissue>
    </source>
</reference>
<evidence type="ECO:0000313" key="21">
    <source>
        <dbReference type="Proteomes" id="UP001046870"/>
    </source>
</evidence>
<keyword evidence="5 13" id="KW-0813">Transport</keyword>
<evidence type="ECO:0000256" key="19">
    <source>
        <dbReference type="SAM" id="SignalP"/>
    </source>
</evidence>
<dbReference type="PIRSF" id="PIRSF002551">
    <property type="entry name" value="Hemopexin_chordata"/>
    <property type="match status" value="1"/>
</dbReference>
<organism evidence="20 21">
    <name type="scientific">Megalops atlanticus</name>
    <name type="common">Tarpon</name>
    <name type="synonym">Clupea gigantea</name>
    <dbReference type="NCBI Taxonomy" id="7932"/>
    <lineage>
        <taxon>Eukaryota</taxon>
        <taxon>Metazoa</taxon>
        <taxon>Chordata</taxon>
        <taxon>Craniata</taxon>
        <taxon>Vertebrata</taxon>
        <taxon>Euteleostomi</taxon>
        <taxon>Actinopterygii</taxon>
        <taxon>Neopterygii</taxon>
        <taxon>Teleostei</taxon>
        <taxon>Elopiformes</taxon>
        <taxon>Megalopidae</taxon>
        <taxon>Megalops</taxon>
    </lineage>
</organism>
<dbReference type="InterPro" id="IPR016358">
    <property type="entry name" value="Hemopexin"/>
</dbReference>
<feature type="disulfide bond" evidence="14">
    <location>
        <begin position="58"/>
        <end position="249"/>
    </location>
</feature>